<dbReference type="InterPro" id="IPR029057">
    <property type="entry name" value="PRTase-like"/>
</dbReference>
<organism evidence="6 7">
    <name type="scientific">Haliangium ochraceum (strain DSM 14365 / JCM 11303 / SMP-2)</name>
    <dbReference type="NCBI Taxonomy" id="502025"/>
    <lineage>
        <taxon>Bacteria</taxon>
        <taxon>Pseudomonadati</taxon>
        <taxon>Myxococcota</taxon>
        <taxon>Polyangia</taxon>
        <taxon>Haliangiales</taxon>
        <taxon>Kofleriaceae</taxon>
        <taxon>Haliangium</taxon>
    </lineage>
</organism>
<dbReference type="CDD" id="cd06223">
    <property type="entry name" value="PRTases_typeI"/>
    <property type="match status" value="1"/>
</dbReference>
<evidence type="ECO:0000313" key="6">
    <source>
        <dbReference type="EMBL" id="ACY17810.1"/>
    </source>
</evidence>
<reference evidence="6 7" key="1">
    <citation type="journal article" date="2010" name="Stand. Genomic Sci.">
        <title>Complete genome sequence of Haliangium ochraceum type strain (SMP-2).</title>
        <authorList>
            <consortium name="US DOE Joint Genome Institute (JGI-PGF)"/>
            <person name="Ivanova N."/>
            <person name="Daum C."/>
            <person name="Lang E."/>
            <person name="Abt B."/>
            <person name="Kopitz M."/>
            <person name="Saunders E."/>
            <person name="Lapidus A."/>
            <person name="Lucas S."/>
            <person name="Glavina Del Rio T."/>
            <person name="Nolan M."/>
            <person name="Tice H."/>
            <person name="Copeland A."/>
            <person name="Cheng J.F."/>
            <person name="Chen F."/>
            <person name="Bruce D."/>
            <person name="Goodwin L."/>
            <person name="Pitluck S."/>
            <person name="Mavromatis K."/>
            <person name="Pati A."/>
            <person name="Mikhailova N."/>
            <person name="Chen A."/>
            <person name="Palaniappan K."/>
            <person name="Land M."/>
            <person name="Hauser L."/>
            <person name="Chang Y.J."/>
            <person name="Jeffries C.D."/>
            <person name="Detter J.C."/>
            <person name="Brettin T."/>
            <person name="Rohde M."/>
            <person name="Goker M."/>
            <person name="Bristow J."/>
            <person name="Markowitz V."/>
            <person name="Eisen J.A."/>
            <person name="Hugenholtz P."/>
            <person name="Kyrpides N.C."/>
            <person name="Klenk H.P."/>
        </authorList>
    </citation>
    <scope>NUCLEOTIDE SEQUENCE [LARGE SCALE GENOMIC DNA]</scope>
    <source>
        <strain evidence="7">DSM 14365 / CIP 107738 / JCM 11303 / AJ 13395 / SMP-2</strain>
    </source>
</reference>
<feature type="short sequence motif" description="PRPP-binding" evidence="4">
    <location>
        <begin position="118"/>
        <end position="130"/>
    </location>
</feature>
<comment type="function">
    <text evidence="4">Also displays a weak uracil phosphoribosyltransferase activity which is not physiologically significant.</text>
</comment>
<dbReference type="PANTHER" id="PTHR11608">
    <property type="entry name" value="BIFUNCTIONAL PROTEIN PYRR"/>
    <property type="match status" value="1"/>
</dbReference>
<keyword evidence="3 4" id="KW-0804">Transcription</keyword>
<protein>
    <recommendedName>
        <fullName evidence="4">Bifunctional protein PyrR</fullName>
    </recommendedName>
    <domain>
        <recommendedName>
            <fullName evidence="4">Pyrimidine operon regulatory protein</fullName>
        </recommendedName>
    </domain>
    <domain>
        <recommendedName>
            <fullName evidence="4">Uracil phosphoribosyltransferase</fullName>
            <shortName evidence="4">UPRTase</shortName>
            <ecNumber evidence="4">2.4.2.9</ecNumber>
        </recommendedName>
    </domain>
</protein>
<keyword evidence="7" id="KW-1185">Reference proteome</keyword>
<dbReference type="GO" id="GO:0004845">
    <property type="term" value="F:uracil phosphoribosyltransferase activity"/>
    <property type="evidence" value="ECO:0007669"/>
    <property type="project" value="UniProtKB-UniRule"/>
</dbReference>
<dbReference type="RefSeq" id="WP_012830402.1">
    <property type="nucleotide sequence ID" value="NC_013440.1"/>
</dbReference>
<dbReference type="EMBL" id="CP001804">
    <property type="protein sequence ID" value="ACY17810.1"/>
    <property type="molecule type" value="Genomic_DNA"/>
</dbReference>
<dbReference type="HAMAP" id="MF_01219">
    <property type="entry name" value="PyrR"/>
    <property type="match status" value="1"/>
</dbReference>
<dbReference type="NCBIfam" id="NF003545">
    <property type="entry name" value="PRK05205.1-1"/>
    <property type="match status" value="1"/>
</dbReference>
<dbReference type="STRING" id="502025.Hoch_5325"/>
<evidence type="ECO:0000256" key="2">
    <source>
        <dbReference type="ARBA" id="ARBA00023015"/>
    </source>
</evidence>
<dbReference type="KEGG" id="hoh:Hoch_5325"/>
<dbReference type="InterPro" id="IPR023050">
    <property type="entry name" value="PyrR"/>
</dbReference>
<comment type="catalytic activity">
    <reaction evidence="4">
        <text>UMP + diphosphate = 5-phospho-alpha-D-ribose 1-diphosphate + uracil</text>
        <dbReference type="Rhea" id="RHEA:13017"/>
        <dbReference type="ChEBI" id="CHEBI:17568"/>
        <dbReference type="ChEBI" id="CHEBI:33019"/>
        <dbReference type="ChEBI" id="CHEBI:57865"/>
        <dbReference type="ChEBI" id="CHEBI:58017"/>
        <dbReference type="EC" id="2.4.2.9"/>
    </reaction>
</comment>
<dbReference type="GO" id="GO:0006355">
    <property type="term" value="P:regulation of DNA-templated transcription"/>
    <property type="evidence" value="ECO:0007669"/>
    <property type="project" value="UniProtKB-UniRule"/>
</dbReference>
<dbReference type="EC" id="2.4.2.9" evidence="4"/>
<gene>
    <name evidence="4" type="primary">pyrR</name>
    <name evidence="6" type="ordered locus">Hoch_5325</name>
</gene>
<feature type="domain" description="Phosphoribosyltransferase" evidence="5">
    <location>
        <begin position="25"/>
        <end position="167"/>
    </location>
</feature>
<name>D0LXQ5_HALO1</name>
<sequence length="214" mass="23025">MKPEQTSGPGGRARGLDPRLEEVRTIADAESSMRMLRRMAHEIVERNRGVRDLALVGIRTGGLYLAERLQQLILEFEDAAPPLGAVDISLYRDDVGSGLPRPVIGPTELPFELSGTTLVLVDDVLYTGRTVRAALDALMDYGRPRAVRLAALIDRGLRELPIGADHVGLQVETAPAETVKVLFDDAGKVERVVLARPVSEQAGGATPGGEATTR</sequence>
<dbReference type="FunFam" id="3.40.50.2020:FF:000020">
    <property type="entry name" value="Bifunctional protein PyrR"/>
    <property type="match status" value="1"/>
</dbReference>
<proteinExistence type="inferred from homology"/>
<dbReference type="InterPro" id="IPR050137">
    <property type="entry name" value="PyrR_bifunctional"/>
</dbReference>
<comment type="similarity">
    <text evidence="1 4">Belongs to the purine/pyrimidine phosphoribosyltransferase family. PyrR subfamily.</text>
</comment>
<dbReference type="InterPro" id="IPR000836">
    <property type="entry name" value="PRTase_dom"/>
</dbReference>
<accession>D0LXQ5</accession>
<dbReference type="NCBIfam" id="NF003549">
    <property type="entry name" value="PRK05205.1-5"/>
    <property type="match status" value="1"/>
</dbReference>
<dbReference type="Gene3D" id="3.40.50.2020">
    <property type="match status" value="1"/>
</dbReference>
<dbReference type="Proteomes" id="UP000001880">
    <property type="component" value="Chromosome"/>
</dbReference>
<comment type="function">
    <text evidence="4">Regulates the transcription of the pyrimidine nucleotide (pyr) operon in response to exogenous pyrimidines.</text>
</comment>
<dbReference type="eggNOG" id="COG2065">
    <property type="taxonomic scope" value="Bacteria"/>
</dbReference>
<evidence type="ECO:0000256" key="3">
    <source>
        <dbReference type="ARBA" id="ARBA00023163"/>
    </source>
</evidence>
<keyword evidence="4 6" id="KW-0808">Transferase</keyword>
<dbReference type="SUPFAM" id="SSF53271">
    <property type="entry name" value="PRTase-like"/>
    <property type="match status" value="1"/>
</dbReference>
<keyword evidence="2 4" id="KW-0805">Transcription regulation</keyword>
<keyword evidence="4 6" id="KW-0328">Glycosyltransferase</keyword>
<dbReference type="HOGENOM" id="CLU_094234_0_0_7"/>
<dbReference type="AlphaFoldDB" id="D0LXQ5"/>
<dbReference type="Pfam" id="PF00156">
    <property type="entry name" value="Pribosyltran"/>
    <property type="match status" value="1"/>
</dbReference>
<evidence type="ECO:0000259" key="5">
    <source>
        <dbReference type="Pfam" id="PF00156"/>
    </source>
</evidence>
<evidence type="ECO:0000256" key="4">
    <source>
        <dbReference type="HAMAP-Rule" id="MF_01219"/>
    </source>
</evidence>
<dbReference type="PANTHER" id="PTHR11608:SF0">
    <property type="entry name" value="BIFUNCTIONAL PROTEIN PYRR"/>
    <property type="match status" value="1"/>
</dbReference>
<evidence type="ECO:0000313" key="7">
    <source>
        <dbReference type="Proteomes" id="UP000001880"/>
    </source>
</evidence>
<evidence type="ECO:0000256" key="1">
    <source>
        <dbReference type="ARBA" id="ARBA00005565"/>
    </source>
</evidence>